<gene>
    <name evidence="2" type="ORF">ZMTM_11500</name>
</gene>
<protein>
    <recommendedName>
        <fullName evidence="4">Coiled coil domain-containing protein</fullName>
    </recommendedName>
</protein>
<dbReference type="EMBL" id="AP024110">
    <property type="protein sequence ID" value="BCM24891.1"/>
    <property type="molecule type" value="Genomic_DNA"/>
</dbReference>
<name>A0A8D5G827_9PROT</name>
<reference evidence="2" key="1">
    <citation type="journal article" date="2021" name="Arch. Microbiol.">
        <title>Methyloradius palustris gen. nov., sp. nov., a methanol-oxidizing bacterium isolated from snow.</title>
        <authorList>
            <person name="Miyadera T."/>
            <person name="Kojima H."/>
            <person name="Fukui M."/>
        </authorList>
    </citation>
    <scope>NUCLEOTIDE SEQUENCE</scope>
    <source>
        <strain evidence="2">Zm11</strain>
    </source>
</reference>
<dbReference type="KEGG" id="mpau:ZMTM_11500"/>
<accession>A0A8D5G827</accession>
<sequence>MSLKDEYLEKLKVQLDEWSADIDVLEARAKQAEANARVKYDQQLTILKAKRDEAKAKVAEIHGSTGEAWQELKKSGEEAWEVLKKGFEEARKKFKE</sequence>
<feature type="coiled-coil region" evidence="1">
    <location>
        <begin position="8"/>
        <end position="57"/>
    </location>
</feature>
<evidence type="ECO:0000313" key="3">
    <source>
        <dbReference type="Proteomes" id="UP000826722"/>
    </source>
</evidence>
<evidence type="ECO:0000256" key="1">
    <source>
        <dbReference type="SAM" id="Coils"/>
    </source>
</evidence>
<organism evidence="2 3">
    <name type="scientific">Methyloradius palustris</name>
    <dbReference type="NCBI Taxonomy" id="2778876"/>
    <lineage>
        <taxon>Bacteria</taxon>
        <taxon>Pseudomonadati</taxon>
        <taxon>Pseudomonadota</taxon>
        <taxon>Betaproteobacteria</taxon>
        <taxon>Nitrosomonadales</taxon>
        <taxon>Methylophilaceae</taxon>
        <taxon>Methyloradius</taxon>
    </lineage>
</organism>
<proteinExistence type="predicted"/>
<evidence type="ECO:0000313" key="2">
    <source>
        <dbReference type="EMBL" id="BCM24891.1"/>
    </source>
</evidence>
<evidence type="ECO:0008006" key="4">
    <source>
        <dbReference type="Google" id="ProtNLM"/>
    </source>
</evidence>
<dbReference type="RefSeq" id="WP_221765378.1">
    <property type="nucleotide sequence ID" value="NZ_AP024110.1"/>
</dbReference>
<keyword evidence="1" id="KW-0175">Coiled coil</keyword>
<dbReference type="Proteomes" id="UP000826722">
    <property type="component" value="Chromosome"/>
</dbReference>
<dbReference type="AlphaFoldDB" id="A0A8D5G827"/>
<keyword evidence="3" id="KW-1185">Reference proteome</keyword>